<protein>
    <submittedName>
        <fullName evidence="1">Uncharacterized protein</fullName>
    </submittedName>
</protein>
<accession>A0A3P7I101</accession>
<keyword evidence="2" id="KW-1185">Reference proteome</keyword>
<dbReference type="OrthoDB" id="206213at2759"/>
<gene>
    <name evidence="1" type="ORF">ACOC_LOCUS11511</name>
</gene>
<evidence type="ECO:0000313" key="2">
    <source>
        <dbReference type="Proteomes" id="UP000267027"/>
    </source>
</evidence>
<proteinExistence type="predicted"/>
<name>A0A3P7I101_ANGCS</name>
<organism evidence="1 2">
    <name type="scientific">Angiostrongylus costaricensis</name>
    <name type="common">Nematode worm</name>
    <dbReference type="NCBI Taxonomy" id="334426"/>
    <lineage>
        <taxon>Eukaryota</taxon>
        <taxon>Metazoa</taxon>
        <taxon>Ecdysozoa</taxon>
        <taxon>Nematoda</taxon>
        <taxon>Chromadorea</taxon>
        <taxon>Rhabditida</taxon>
        <taxon>Rhabditina</taxon>
        <taxon>Rhabditomorpha</taxon>
        <taxon>Strongyloidea</taxon>
        <taxon>Metastrongylidae</taxon>
        <taxon>Angiostrongylus</taxon>
    </lineage>
</organism>
<reference evidence="1 2" key="1">
    <citation type="submission" date="2018-11" db="EMBL/GenBank/DDBJ databases">
        <authorList>
            <consortium name="Pathogen Informatics"/>
        </authorList>
    </citation>
    <scope>NUCLEOTIDE SEQUENCE [LARGE SCALE GENOMIC DNA]</scope>
    <source>
        <strain evidence="1 2">Costa Rica</strain>
    </source>
</reference>
<evidence type="ECO:0000313" key="1">
    <source>
        <dbReference type="EMBL" id="VDM63096.1"/>
    </source>
</evidence>
<dbReference type="EMBL" id="UYYA01004713">
    <property type="protein sequence ID" value="VDM63096.1"/>
    <property type="molecule type" value="Genomic_DNA"/>
</dbReference>
<sequence length="83" mass="9062">MSRNDAIRCHRSHGGHLQFEESHTYGLTALLCIVMATAVLQRTPSFDITPALTLARIAAMSPSNLIDEIFSCIGRPTVSHAKL</sequence>
<dbReference type="AlphaFoldDB" id="A0A3P7I101"/>
<dbReference type="Proteomes" id="UP000267027">
    <property type="component" value="Unassembled WGS sequence"/>
</dbReference>